<dbReference type="Pfam" id="PF10607">
    <property type="entry name" value="CTLH"/>
    <property type="match status" value="1"/>
</dbReference>
<accession>A0A8J6GR53</accession>
<dbReference type="InterPro" id="IPR049431">
    <property type="entry name" value="UVSSA_C"/>
</dbReference>
<keyword evidence="7 11" id="KW-0863">Zinc-finger</keyword>
<dbReference type="PROSITE" id="PS50896">
    <property type="entry name" value="LISH"/>
    <property type="match status" value="1"/>
</dbReference>
<comment type="caution">
    <text evidence="15">The sequence shown here is derived from an EMBL/GenBank/DDBJ whole genome shotgun (WGS) entry which is preliminary data.</text>
</comment>
<dbReference type="PROSITE" id="PS50897">
    <property type="entry name" value="CTLH"/>
    <property type="match status" value="1"/>
</dbReference>
<feature type="compositionally biased region" description="Acidic residues" evidence="12">
    <location>
        <begin position="855"/>
        <end position="864"/>
    </location>
</feature>
<evidence type="ECO:0000256" key="9">
    <source>
        <dbReference type="ARBA" id="ARBA00023054"/>
    </source>
</evidence>
<feature type="region of interest" description="Disordered" evidence="12">
    <location>
        <begin position="1051"/>
        <end position="1089"/>
    </location>
</feature>
<feature type="compositionally biased region" description="Basic and acidic residues" evidence="12">
    <location>
        <begin position="1055"/>
        <end position="1074"/>
    </location>
</feature>
<comment type="similarity">
    <text evidence="2">Belongs to the UVSSA family.</text>
</comment>
<dbReference type="PROSITE" id="PS51867">
    <property type="entry name" value="ZF_RING_GID"/>
    <property type="match status" value="1"/>
</dbReference>
<feature type="domain" description="CTLH" evidence="13">
    <location>
        <begin position="209"/>
        <end position="266"/>
    </location>
</feature>
<dbReference type="CDD" id="cd16659">
    <property type="entry name" value="RING-Ubox_Emp"/>
    <property type="match status" value="1"/>
</dbReference>
<evidence type="ECO:0000259" key="13">
    <source>
        <dbReference type="PROSITE" id="PS50897"/>
    </source>
</evidence>
<evidence type="ECO:0000256" key="5">
    <source>
        <dbReference type="ARBA" id="ARBA00022723"/>
    </source>
</evidence>
<keyword evidence="4" id="KW-0158">Chromosome</keyword>
<feature type="region of interest" description="Disordered" evidence="12">
    <location>
        <begin position="845"/>
        <end position="864"/>
    </location>
</feature>
<evidence type="ECO:0000256" key="4">
    <source>
        <dbReference type="ARBA" id="ARBA00022454"/>
    </source>
</evidence>
<dbReference type="InterPro" id="IPR008942">
    <property type="entry name" value="ENTH_VHS"/>
</dbReference>
<dbReference type="InterPro" id="IPR013144">
    <property type="entry name" value="CRA_dom"/>
</dbReference>
<evidence type="ECO:0000256" key="3">
    <source>
        <dbReference type="ARBA" id="ARBA00022111"/>
    </source>
</evidence>
<feature type="compositionally biased region" description="Basic residues" evidence="12">
    <location>
        <begin position="1108"/>
        <end position="1120"/>
    </location>
</feature>
<comment type="subcellular location">
    <subcellularLocation>
        <location evidence="1">Chromosome</location>
    </subcellularLocation>
</comment>
<dbReference type="InterPro" id="IPR006594">
    <property type="entry name" value="LisH"/>
</dbReference>
<feature type="zinc finger region" description="RING-Gid-type" evidence="11">
    <location>
        <begin position="382"/>
        <end position="455"/>
    </location>
</feature>
<dbReference type="EMBL" id="JAATJU010020800">
    <property type="protein sequence ID" value="KAH0515705.1"/>
    <property type="molecule type" value="Genomic_DNA"/>
</dbReference>
<keyword evidence="10" id="KW-0234">DNA repair</keyword>
<dbReference type="PANTHER" id="PTHR28670:SF1">
    <property type="entry name" value="UV-STIMULATED SCAFFOLD PROTEIN A"/>
    <property type="match status" value="1"/>
</dbReference>
<dbReference type="InterPro" id="IPR018610">
    <property type="entry name" value="UVSSA"/>
</dbReference>
<evidence type="ECO:0000313" key="16">
    <source>
        <dbReference type="Proteomes" id="UP000710432"/>
    </source>
</evidence>
<keyword evidence="8" id="KW-0862">Zinc</keyword>
<keyword evidence="9" id="KW-0175">Coiled coil</keyword>
<feature type="region of interest" description="Disordered" evidence="12">
    <location>
        <begin position="1103"/>
        <end position="1131"/>
    </location>
</feature>
<feature type="region of interest" description="Disordered" evidence="12">
    <location>
        <begin position="610"/>
        <end position="634"/>
    </location>
</feature>
<dbReference type="SMART" id="SM00668">
    <property type="entry name" value="CTLH"/>
    <property type="match status" value="1"/>
</dbReference>
<evidence type="ECO:0000256" key="1">
    <source>
        <dbReference type="ARBA" id="ARBA00004286"/>
    </source>
</evidence>
<dbReference type="GO" id="GO:0006283">
    <property type="term" value="P:transcription-coupled nucleotide-excision repair"/>
    <property type="evidence" value="ECO:0007669"/>
    <property type="project" value="TreeGrafter"/>
</dbReference>
<dbReference type="SMART" id="SM00667">
    <property type="entry name" value="LisH"/>
    <property type="match status" value="1"/>
</dbReference>
<dbReference type="SUPFAM" id="SSF48464">
    <property type="entry name" value="ENTH/VHS domain"/>
    <property type="match status" value="1"/>
</dbReference>
<dbReference type="GO" id="GO:0005694">
    <property type="term" value="C:chromosome"/>
    <property type="evidence" value="ECO:0007669"/>
    <property type="project" value="UniProtKB-SubCell"/>
</dbReference>
<evidence type="ECO:0000256" key="2">
    <source>
        <dbReference type="ARBA" id="ARBA00009240"/>
    </source>
</evidence>
<reference evidence="15" key="1">
    <citation type="submission" date="2020-03" db="EMBL/GenBank/DDBJ databases">
        <title>Studies in the Genomics of Life Span.</title>
        <authorList>
            <person name="Glass D."/>
        </authorList>
    </citation>
    <scope>NUCLEOTIDE SEQUENCE</scope>
    <source>
        <strain evidence="15">LTLLF</strain>
        <tissue evidence="15">Muscle</tissue>
    </source>
</reference>
<organism evidence="15 16">
    <name type="scientific">Microtus ochrogaster</name>
    <name type="common">Prairie vole</name>
    <dbReference type="NCBI Taxonomy" id="79684"/>
    <lineage>
        <taxon>Eukaryota</taxon>
        <taxon>Metazoa</taxon>
        <taxon>Chordata</taxon>
        <taxon>Craniata</taxon>
        <taxon>Vertebrata</taxon>
        <taxon>Euteleostomi</taxon>
        <taxon>Mammalia</taxon>
        <taxon>Eutheria</taxon>
        <taxon>Euarchontoglires</taxon>
        <taxon>Glires</taxon>
        <taxon>Rodentia</taxon>
        <taxon>Myomorpha</taxon>
        <taxon>Muroidea</taxon>
        <taxon>Cricetidae</taxon>
        <taxon>Arvicolinae</taxon>
        <taxon>Microtus</taxon>
    </lineage>
</organism>
<dbReference type="GO" id="GO:0000993">
    <property type="term" value="F:RNA polymerase II complex binding"/>
    <property type="evidence" value="ECO:0007669"/>
    <property type="project" value="TreeGrafter"/>
</dbReference>
<dbReference type="InterPro" id="IPR006595">
    <property type="entry name" value="CTLH_C"/>
</dbReference>
<evidence type="ECO:0000256" key="12">
    <source>
        <dbReference type="SAM" id="MobiDB-lite"/>
    </source>
</evidence>
<dbReference type="SMART" id="SM00757">
    <property type="entry name" value="CRA"/>
    <property type="match status" value="1"/>
</dbReference>
<feature type="compositionally biased region" description="Basic and acidic residues" evidence="12">
    <location>
        <begin position="845"/>
        <end position="854"/>
    </location>
</feature>
<dbReference type="Proteomes" id="UP000710432">
    <property type="component" value="Unassembled WGS sequence"/>
</dbReference>
<sequence length="1173" mass="134136">MLPLRPSEVPFSDCFFQQQPPSTPASPWLWRELGGSGGTINACLPVALERTWWFWWDHQRLPPRGSGEDLVVLVPYETLNKRFRAAQKNIDRETSHVTMVVAELEKTLSSCPAVDSVVSLLDGVVEKLSVLKRKAVESIQAEDESAKLCKRRIEHLKEHSSDQPAAASMWKRKRMDRMMVEHLLRCGYYNTAVKLARQSGIEDLVNIEMFLTAKEVEESLERRETATCLAWCHDNKSRLRKMKSCLEFSLRIQEFIELVRQNKRLDAVRHARKHFSQAEGSQLDEVRQVMGMLAFPPDTHISPYKDLLDPARWRMLIQQFRYDNYRLHQLGNSSVFTLTLQAGLSAIKTPYPFCSTLSFGPFLNRVYRQCYKEDGSSKSPDCPVCSRSLNKLAQPLPMAHCANSRLVCKISGDVMNENNPPMMLPNGYVYGYNVRGPDEEGCGLGWAGQGSCVEDMDHKLSQLIEELTTSGETQLNAQKMKELKKICKSSEEQLSHAYHLLKTQLTQDHAEIRLSAFQIVDELFTRSHQFRVLLVSDFQEFLDLTLGTDNEHPLPPPREAAQRLKQAAMQAVEGWNEKFGEAYKKLALGYHFLKHIKKVDFRDVNARSLAERKREEEKQKHLDKIHKESAERAKREMEEMSDEIGYSLTEVENCFKLLVPLDFGPYPEDKFFAEASGITEGHVPCVLSPDLATSRESGLPLSQNEEQPCCSKDLVDSAYHVGSAVGLKALALTATQDLSRDEDEHSDPEEFLRSHGLGSHKYTLDVELPSDGLKVQENEDNLAVLHAARDSLKLIQNKFLPTVCSWVQRFTRAGIYSEHLKQAIDLKMKLELALKKCEELSIKPEREPRSRTEALEDSEDEDQDFVEVPEKEGYEPRIPDHLRAEYGLSLAMLSWDSSACKPMTHEPPPPTRFSNWMRPWSSKVLVWLWLHLRPPESRTVGYEIRVPLGPEEAQKQAERARAPIVPFGVDLCYWGQEKLTAGKILKSDSQHRFWKPSEVEEEVDSAHVSEMLHSRHITFAGKFEPVQHQCRALKPNGRLCERQDRLKCPFHGKIIPRDDKGQPLNPEDRAREQRQLFQQQQAHPGWQDPEFMKDVEAATGVDLGSSKYSKKGKGKKKKHPNLTDLRERANTSRARLEKKVFAKAAVQRVVAAMNQMDQKKHEKFANQFNYALN</sequence>
<proteinExistence type="inferred from homology"/>
<dbReference type="GO" id="GO:0061630">
    <property type="term" value="F:ubiquitin protein ligase activity"/>
    <property type="evidence" value="ECO:0007669"/>
    <property type="project" value="InterPro"/>
</dbReference>
<evidence type="ECO:0000256" key="7">
    <source>
        <dbReference type="ARBA" id="ARBA00022771"/>
    </source>
</evidence>
<dbReference type="GO" id="GO:0008270">
    <property type="term" value="F:zinc ion binding"/>
    <property type="evidence" value="ECO:0007669"/>
    <property type="project" value="UniProtKB-KW"/>
</dbReference>
<dbReference type="Pfam" id="PF09740">
    <property type="entry name" value="DUF2043"/>
    <property type="match status" value="1"/>
</dbReference>
<feature type="domain" description="RING-Gid-type" evidence="14">
    <location>
        <begin position="382"/>
        <end position="455"/>
    </location>
</feature>
<dbReference type="Gene3D" id="1.25.40.90">
    <property type="match status" value="1"/>
</dbReference>
<evidence type="ECO:0000256" key="10">
    <source>
        <dbReference type="ARBA" id="ARBA00023204"/>
    </source>
</evidence>
<evidence type="ECO:0000313" key="15">
    <source>
        <dbReference type="EMBL" id="KAH0515705.1"/>
    </source>
</evidence>
<dbReference type="Pfam" id="PF20867">
    <property type="entry name" value="UVSSA_N"/>
    <property type="match status" value="1"/>
</dbReference>
<evidence type="ECO:0000256" key="11">
    <source>
        <dbReference type="PROSITE-ProRule" id="PRU01215"/>
    </source>
</evidence>
<keyword evidence="5" id="KW-0479">Metal-binding</keyword>
<name>A0A8J6GR53_MICOH</name>
<dbReference type="InterPro" id="IPR049408">
    <property type="entry name" value="UVSSA_N_a-solenoid_rpt"/>
</dbReference>
<dbReference type="AlphaFoldDB" id="A0A8J6GR53"/>
<evidence type="ECO:0000259" key="14">
    <source>
        <dbReference type="PROSITE" id="PS51867"/>
    </source>
</evidence>
<dbReference type="GO" id="GO:0009411">
    <property type="term" value="P:response to UV"/>
    <property type="evidence" value="ECO:0007669"/>
    <property type="project" value="InterPro"/>
</dbReference>
<dbReference type="InterPro" id="IPR024964">
    <property type="entry name" value="CTLH/CRA"/>
</dbReference>
<evidence type="ECO:0000256" key="6">
    <source>
        <dbReference type="ARBA" id="ARBA00022763"/>
    </source>
</evidence>
<protein>
    <recommendedName>
        <fullName evidence="3">UV-stimulated scaffold protein A</fullName>
    </recommendedName>
</protein>
<dbReference type="InterPro" id="IPR044063">
    <property type="entry name" value="ZF_RING_GID"/>
</dbReference>
<gene>
    <name evidence="15" type="ORF">LTLLF_126875</name>
</gene>
<keyword evidence="6" id="KW-0227">DNA damage</keyword>
<evidence type="ECO:0000256" key="8">
    <source>
        <dbReference type="ARBA" id="ARBA00022833"/>
    </source>
</evidence>
<dbReference type="PANTHER" id="PTHR28670">
    <property type="entry name" value="UV-STIMULATED SCAFFOLD PROTEIN A"/>
    <property type="match status" value="1"/>
</dbReference>